<gene>
    <name evidence="2" type="ORF">E5Z56_00545</name>
</gene>
<reference evidence="2 3" key="1">
    <citation type="submission" date="2019-04" db="EMBL/GenBank/DDBJ databases">
        <authorList>
            <person name="Embree M."/>
            <person name="Gaffney J.R."/>
        </authorList>
    </citation>
    <scope>NUCLEOTIDE SEQUENCE [LARGE SCALE GENOMIC DNA]</scope>
    <source>
        <strain evidence="2 3">JE7A12</strain>
    </source>
</reference>
<feature type="domain" description="Elp3/MiaA/NifB-like radical SAM core" evidence="1">
    <location>
        <begin position="13"/>
        <end position="225"/>
    </location>
</feature>
<evidence type="ECO:0000313" key="2">
    <source>
        <dbReference type="EMBL" id="QCT05943.1"/>
    </source>
</evidence>
<dbReference type="KEGG" id="ruj:E5Z56_00545"/>
<dbReference type="EMBL" id="CP039381">
    <property type="protein sequence ID" value="QCT05943.1"/>
    <property type="molecule type" value="Genomic_DNA"/>
</dbReference>
<name>A0A4V1G4U5_9FIRM</name>
<keyword evidence="3" id="KW-1185">Reference proteome</keyword>
<accession>A0A4V1G4U5</accession>
<organism evidence="2 3">
    <name type="scientific">Ruminococcus bovis</name>
    <dbReference type="NCBI Taxonomy" id="2564099"/>
    <lineage>
        <taxon>Bacteria</taxon>
        <taxon>Bacillati</taxon>
        <taxon>Bacillota</taxon>
        <taxon>Clostridia</taxon>
        <taxon>Eubacteriales</taxon>
        <taxon>Oscillospiraceae</taxon>
        <taxon>Ruminococcus</taxon>
    </lineage>
</organism>
<dbReference type="GO" id="GO:0003824">
    <property type="term" value="F:catalytic activity"/>
    <property type="evidence" value="ECO:0007669"/>
    <property type="project" value="InterPro"/>
</dbReference>
<dbReference type="AlphaFoldDB" id="A0A4V1G4U5"/>
<sequence length="241" mass="27857">MERYSVLKDKNPREIVLLRGSGCKWKRCTFCDYHLDYCLDEEENYNLNAQVLSKVTGIYNKLEVINSGSFCDLDNKTMDLIIKTCEEKNISTVHFECHYIHHREVPTLKEKFKEHSINVRIKTGVETFDVDYRENVMKKGFGKSTPEKIRTYADEVCLLFGLTGQTENSMKNDIETGLKYFDRVCVNIMNDNTTNVKPDNSVIKVFAEKIAPNYIDNDRVDILMENTDFGVGGESEEQTND</sequence>
<dbReference type="Proteomes" id="UP000301475">
    <property type="component" value="Chromosome"/>
</dbReference>
<dbReference type="InterPro" id="IPR006638">
    <property type="entry name" value="Elp3/MiaA/NifB-like_rSAM"/>
</dbReference>
<protein>
    <submittedName>
        <fullName evidence="2">Radical SAM protein</fullName>
    </submittedName>
</protein>
<dbReference type="RefSeq" id="WP_138156045.1">
    <property type="nucleotide sequence ID" value="NZ_CP039381.1"/>
</dbReference>
<dbReference type="GO" id="GO:0051536">
    <property type="term" value="F:iron-sulfur cluster binding"/>
    <property type="evidence" value="ECO:0007669"/>
    <property type="project" value="InterPro"/>
</dbReference>
<proteinExistence type="predicted"/>
<evidence type="ECO:0000313" key="3">
    <source>
        <dbReference type="Proteomes" id="UP000301475"/>
    </source>
</evidence>
<dbReference type="OrthoDB" id="5321814at2"/>
<dbReference type="SMART" id="SM00729">
    <property type="entry name" value="Elp3"/>
    <property type="match status" value="1"/>
</dbReference>
<evidence type="ECO:0000259" key="1">
    <source>
        <dbReference type="SMART" id="SM00729"/>
    </source>
</evidence>